<dbReference type="Gene3D" id="3.30.60.90">
    <property type="match status" value="1"/>
</dbReference>
<evidence type="ECO:0000256" key="1">
    <source>
        <dbReference type="ARBA" id="ARBA00022723"/>
    </source>
</evidence>
<dbReference type="InterPro" id="IPR043145">
    <property type="entry name" value="Znf_ZZ_sf"/>
</dbReference>
<sequence>MANVYSPFHEAVAGAQEVLIDTGKARGKSQLERGLNSIDDTFAELSDSSNSQMAAPISDMATEAWRAVQPQLSGWLQHYEVVETALNVIKDIHPAIALVVIAFKAAFKLERTRRENDEKILMIRVSMIETMEELLCLEEAMSVNLDGLHSRVERHLEPVVKDIAQTIKECATKCDSFANCNVLVRALKSVYWAQKLTDYFNKFVDLRDKLRSSLQLVMAHDVRSTASKISLLSTKVDGLLEHLERRSVAEQQAYDQWESISKDESDGSEKRNTLIERCASEDISNLLTQGDSRSVEAMKTDAISKIKSEIDMPIDTMLQNLNNESTRKFNALIDQVLDDFGRTVKRDGDRVINSILSGPQDNIRDPGVWKVWSDMGWRRCTEPRLLVKALREYYAEVYHALCAGDDDAGLIAVETHDKTIAFGKMARVFSLEDAWTLRYISMPRVQPLLGMLDPDWSSWVTVEEVNRFALARPKDWSFPHWMAYWTLGHTISTAHYLDQIQKVLVQMYQAWKSVHPVNQVYVDTFMDLYASKYGLLHRILAGAYISAQKVSYDYMLLHRFESYISQKEDRLRSFLEKINYYFDAQNTVTLLLGVDQLDQHLLPIIFLMASRYLEVMRLACKFELDSQELRDMLISHIRLMKAVEDRIERIIQDICGVNDLSVEDTLDKCASGLYSYLSPSLDIKKYRESEYFIQLHTKNSVAPILHTRYPASGQMPVVGTPNTRDGQTSLLRHCFQPASSLRYEEVPPEHVKRYIELRSRVLDKEMGGIGSWNIYSQLRPLERREVLELGRLALQFTPRDAHLHESLAHQLMRRQVVHFCGCDGCDEYPLRRTRVICLDCTRWVLANKDPYNSADMCAKCTGNGIMKFSRFNIMHDGTHRLAQTRRQLAIQAPFSIEQLVRILLERIDTLLVEGRPRPSNRCAGCRRSVTIPYWHCIDCSDDVDICQDCNLRDEKEHENLYPGWPGESTRIDSPSAEDSEHKWNHFLILCQSRPTMVPADEDVQAERSDSDRLKAVEERTQQIDDRTQAVEQRVQRIEERVQRVEDLLTQMNRLLVQISNRLPPTPKAAARSVEGLDKAAI</sequence>
<keyword evidence="6" id="KW-1185">Reference proteome</keyword>
<dbReference type="Gene3D" id="1.20.5.1070">
    <property type="entry name" value="Head and neck region of the ectodomain of NDV fusion glycoprotein"/>
    <property type="match status" value="1"/>
</dbReference>
<proteinExistence type="predicted"/>
<keyword evidence="2" id="KW-0863">Zinc-finger</keyword>
<keyword evidence="3" id="KW-0862">Zinc</keyword>
<reference evidence="5 6" key="1">
    <citation type="submission" date="2021-08" db="EMBL/GenBank/DDBJ databases">
        <title>Draft Genome Sequence of Phanerochaete sordida strain YK-624.</title>
        <authorList>
            <person name="Mori T."/>
            <person name="Dohra H."/>
            <person name="Suzuki T."/>
            <person name="Kawagishi H."/>
            <person name="Hirai H."/>
        </authorList>
    </citation>
    <scope>NUCLEOTIDE SEQUENCE [LARGE SCALE GENOMIC DNA]</scope>
    <source>
        <strain evidence="5 6">YK-624</strain>
    </source>
</reference>
<dbReference type="EMBL" id="BPQB01000070">
    <property type="protein sequence ID" value="GJE97358.1"/>
    <property type="molecule type" value="Genomic_DNA"/>
</dbReference>
<keyword evidence="4" id="KW-0175">Coiled coil</keyword>
<name>A0A9P3GLX0_9APHY</name>
<feature type="coiled-coil region" evidence="4">
    <location>
        <begin position="1027"/>
        <end position="1054"/>
    </location>
</feature>
<organism evidence="5 6">
    <name type="scientific">Phanerochaete sordida</name>
    <dbReference type="NCBI Taxonomy" id="48140"/>
    <lineage>
        <taxon>Eukaryota</taxon>
        <taxon>Fungi</taxon>
        <taxon>Dikarya</taxon>
        <taxon>Basidiomycota</taxon>
        <taxon>Agaricomycotina</taxon>
        <taxon>Agaricomycetes</taxon>
        <taxon>Polyporales</taxon>
        <taxon>Phanerochaetaceae</taxon>
        <taxon>Phanerochaete</taxon>
    </lineage>
</organism>
<evidence type="ECO:0008006" key="7">
    <source>
        <dbReference type="Google" id="ProtNLM"/>
    </source>
</evidence>
<comment type="caution">
    <text evidence="5">The sequence shown here is derived from an EMBL/GenBank/DDBJ whole genome shotgun (WGS) entry which is preliminary data.</text>
</comment>
<evidence type="ECO:0000313" key="5">
    <source>
        <dbReference type="EMBL" id="GJE97358.1"/>
    </source>
</evidence>
<dbReference type="OrthoDB" id="3222020at2759"/>
<evidence type="ECO:0000256" key="4">
    <source>
        <dbReference type="SAM" id="Coils"/>
    </source>
</evidence>
<protein>
    <recommendedName>
        <fullName evidence="7">ZZ-type domain-containing protein</fullName>
    </recommendedName>
</protein>
<evidence type="ECO:0000313" key="6">
    <source>
        <dbReference type="Proteomes" id="UP000703269"/>
    </source>
</evidence>
<accession>A0A9P3GLX0</accession>
<gene>
    <name evidence="5" type="ORF">PsYK624_135740</name>
</gene>
<evidence type="ECO:0000256" key="2">
    <source>
        <dbReference type="ARBA" id="ARBA00022771"/>
    </source>
</evidence>
<evidence type="ECO:0000256" key="3">
    <source>
        <dbReference type="ARBA" id="ARBA00022833"/>
    </source>
</evidence>
<dbReference type="AlphaFoldDB" id="A0A9P3GLX0"/>
<keyword evidence="1" id="KW-0479">Metal-binding</keyword>
<dbReference type="SUPFAM" id="SSF57850">
    <property type="entry name" value="RING/U-box"/>
    <property type="match status" value="1"/>
</dbReference>
<dbReference type="GO" id="GO:0008270">
    <property type="term" value="F:zinc ion binding"/>
    <property type="evidence" value="ECO:0007669"/>
    <property type="project" value="UniProtKB-KW"/>
</dbReference>
<dbReference type="Proteomes" id="UP000703269">
    <property type="component" value="Unassembled WGS sequence"/>
</dbReference>